<feature type="domain" description="Peripheral subunit-binding (PSBD)" evidence="12">
    <location>
        <begin position="369"/>
        <end position="406"/>
    </location>
</feature>
<name>A0A365PPQ1_9GAMM</name>
<comment type="catalytic activity">
    <reaction evidence="8 9">
        <text>N(6)-[(R)-dihydrolipoyl]-L-lysyl-[protein] + acetyl-CoA = N(6)-[(R)-S(8)-acetyldihydrolipoyl]-L-lysyl-[protein] + CoA</text>
        <dbReference type="Rhea" id="RHEA:17017"/>
        <dbReference type="Rhea" id="RHEA-COMP:10475"/>
        <dbReference type="Rhea" id="RHEA-COMP:10478"/>
        <dbReference type="ChEBI" id="CHEBI:57287"/>
        <dbReference type="ChEBI" id="CHEBI:57288"/>
        <dbReference type="ChEBI" id="CHEBI:83100"/>
        <dbReference type="ChEBI" id="CHEBI:83111"/>
        <dbReference type="EC" id="2.3.1.12"/>
    </reaction>
</comment>
<feature type="domain" description="Lipoyl-binding" evidence="11">
    <location>
        <begin position="2"/>
        <end position="75"/>
    </location>
</feature>
<evidence type="ECO:0000259" key="12">
    <source>
        <dbReference type="PROSITE" id="PS51826"/>
    </source>
</evidence>
<protein>
    <recommendedName>
        <fullName evidence="9">Acetyltransferase component of pyruvate dehydrogenase complex</fullName>
        <ecNumber evidence="9">2.3.1.12</ecNumber>
    </recommendedName>
</protein>
<feature type="compositionally biased region" description="Low complexity" evidence="10">
    <location>
        <begin position="225"/>
        <end position="237"/>
    </location>
</feature>
<dbReference type="GO" id="GO:0005737">
    <property type="term" value="C:cytoplasm"/>
    <property type="evidence" value="ECO:0007669"/>
    <property type="project" value="TreeGrafter"/>
</dbReference>
<dbReference type="PANTHER" id="PTHR43178:SF2">
    <property type="entry name" value="DIHYDROLIPOYLLYSINE-RESIDUE ACETYLTRANSFERASE COMPONENT OF PYRUVATE DEHYDROGENASE COMPLEX"/>
    <property type="match status" value="1"/>
</dbReference>
<dbReference type="CDD" id="cd06849">
    <property type="entry name" value="lipoyl_domain"/>
    <property type="match status" value="3"/>
</dbReference>
<evidence type="ECO:0000256" key="3">
    <source>
        <dbReference type="ARBA" id="ARBA00022679"/>
    </source>
</evidence>
<keyword evidence="5 9" id="KW-0450">Lipoyl</keyword>
<evidence type="ECO:0000259" key="11">
    <source>
        <dbReference type="PROSITE" id="PS50968"/>
    </source>
</evidence>
<evidence type="ECO:0000256" key="10">
    <source>
        <dbReference type="SAM" id="MobiDB-lite"/>
    </source>
</evidence>
<dbReference type="Gene3D" id="3.30.559.10">
    <property type="entry name" value="Chloramphenicol acetyltransferase-like domain"/>
    <property type="match status" value="1"/>
</dbReference>
<comment type="similarity">
    <text evidence="1 9">Belongs to the 2-oxoacid dehydrogenase family.</text>
</comment>
<comment type="cofactor">
    <cofactor evidence="9">
        <name>(R)-lipoate</name>
        <dbReference type="ChEBI" id="CHEBI:83088"/>
    </cofactor>
    <text evidence="9">Binds 3 lipoyl cofactors covalently.</text>
</comment>
<dbReference type="Pfam" id="PF00198">
    <property type="entry name" value="2-oxoacid_dh"/>
    <property type="match status" value="1"/>
</dbReference>
<feature type="compositionally biased region" description="Low complexity" evidence="10">
    <location>
        <begin position="328"/>
        <end position="343"/>
    </location>
</feature>
<evidence type="ECO:0000313" key="14">
    <source>
        <dbReference type="Proteomes" id="UP000252554"/>
    </source>
</evidence>
<feature type="compositionally biased region" description="Low complexity" evidence="10">
    <location>
        <begin position="206"/>
        <end position="218"/>
    </location>
</feature>
<dbReference type="SUPFAM" id="SSF51230">
    <property type="entry name" value="Single hybrid motif"/>
    <property type="match status" value="3"/>
</dbReference>
<dbReference type="InterPro" id="IPR036625">
    <property type="entry name" value="E3-bd_dom_sf"/>
</dbReference>
<dbReference type="Pfam" id="PF02817">
    <property type="entry name" value="E3_binding"/>
    <property type="match status" value="1"/>
</dbReference>
<dbReference type="FunFam" id="4.10.320.10:FF:000002">
    <property type="entry name" value="Dihydrolipoamide acetyltransferase component of pyruvate dehydrogenase complex"/>
    <property type="match status" value="1"/>
</dbReference>
<feature type="region of interest" description="Disordered" evidence="10">
    <location>
        <begin position="70"/>
        <end position="133"/>
    </location>
</feature>
<comment type="caution">
    <text evidence="13">The sequence shown here is derived from an EMBL/GenBank/DDBJ whole genome shotgun (WGS) entry which is preliminary data.</text>
</comment>
<sequence length="669" mass="69292">MSETIRVPDIGSGEGEVIELFVKVGDRIEADQSILTLESDKASMEIPAPKAGVVKALKVKLGDTLKEGDELLELESEEEPDSETPAEDAAEPAGAATGGPADETEAPTPPGDEAPSASAEEGESQEIKVPDIGSDGKASVIEISVKVGDTIAAEQALITLESDKASMEIPSPAAGVVESISVKVGDEVGTGDLILILKGAASSKSAAASAPDSQAQSTAKEKLTEQAAEAPAEAAGESVEEVRIPDIGSSGSAKVIEVMIKAGDSVEADQSLITLESDKASMEIPAPKAGVVESLSIKVGDDAKTGDLILTLKVAGAAPAKKAEPKPQQEAAPQQQAVAPNKQGVPEAKAASTPAPAVSGPSKAGTKVHAGPAVRMTAREFGVELADVTGTGPKGRILKEDVQAYVKSMMTKVKQAPAEGAAGGAGIPPIPTIDFSRFGEIEEVPMSRLMQVGAANLHRSWLNVPHVTQFESADITELEAFRVAQKAIAEKAGVKLTVLPLLLKACAHLLKELPEFNASLSPSGKSVIRKKYVHVGFAVDTPDGLMVPVIRNVDQKSLLQLAAEAAELAEKARTKKLSPDAMQGACFTISSLGHIGGTGFTPIVNAPEVAILGVSKAAMQPVWDGKAFQPRLMLPLSLSYDHRVINGAAAARFTKRLSELLADIRTMLL</sequence>
<dbReference type="RefSeq" id="WP_128121669.1">
    <property type="nucleotide sequence ID" value="NZ_QNTV01000022.1"/>
</dbReference>
<dbReference type="SUPFAM" id="SSF47005">
    <property type="entry name" value="Peripheral subunit-binding domain of 2-oxo acid dehydrogenase complex"/>
    <property type="match status" value="1"/>
</dbReference>
<reference evidence="13 14" key="1">
    <citation type="submission" date="2018-06" db="EMBL/GenBank/DDBJ databases">
        <title>Whole genome sequencing of four bacterial strains from South Shetland trench revealing bio-synthetic gene clusters.</title>
        <authorList>
            <person name="Abdel-Mageed W.M."/>
            <person name="Lehri B."/>
            <person name="Jarmusch S.A."/>
            <person name="Miranda K."/>
            <person name="Goodfellow M."/>
            <person name="Jaspars M."/>
            <person name="Karlyshev A.V."/>
        </authorList>
    </citation>
    <scope>NUCLEOTIDE SEQUENCE [LARGE SCALE GENOMIC DNA]</scope>
    <source>
        <strain evidence="13 14">SST2</strain>
    </source>
</reference>
<evidence type="ECO:0000256" key="1">
    <source>
        <dbReference type="ARBA" id="ARBA00007317"/>
    </source>
</evidence>
<dbReference type="InterPro" id="IPR004167">
    <property type="entry name" value="PSBD"/>
</dbReference>
<dbReference type="Proteomes" id="UP000252554">
    <property type="component" value="Unassembled WGS sequence"/>
</dbReference>
<dbReference type="FunFam" id="3.30.559.10:FF:000004">
    <property type="entry name" value="Acetyltransferase component of pyruvate dehydrogenase complex"/>
    <property type="match status" value="1"/>
</dbReference>
<dbReference type="GO" id="GO:0006086">
    <property type="term" value="P:pyruvate decarboxylation to acetyl-CoA"/>
    <property type="evidence" value="ECO:0007669"/>
    <property type="project" value="UniProtKB-UniRule"/>
</dbReference>
<evidence type="ECO:0000256" key="5">
    <source>
        <dbReference type="ARBA" id="ARBA00022823"/>
    </source>
</evidence>
<evidence type="ECO:0000256" key="7">
    <source>
        <dbReference type="ARBA" id="ARBA00025211"/>
    </source>
</evidence>
<comment type="subunit">
    <text evidence="2 9">Forms a 24-polypeptide structural core with octahedral symmetry.</text>
</comment>
<keyword evidence="13" id="KW-0670">Pyruvate</keyword>
<keyword evidence="3 9" id="KW-0808">Transferase</keyword>
<keyword evidence="6 9" id="KW-0012">Acyltransferase</keyword>
<dbReference type="InterPro" id="IPR001078">
    <property type="entry name" value="2-oxoacid_DH_actylTfrase"/>
</dbReference>
<keyword evidence="4" id="KW-0677">Repeat</keyword>
<dbReference type="PROSITE" id="PS00189">
    <property type="entry name" value="LIPOYL"/>
    <property type="match status" value="3"/>
</dbReference>
<dbReference type="InterPro" id="IPR050743">
    <property type="entry name" value="2-oxoacid_DH_E2_comp"/>
</dbReference>
<evidence type="ECO:0000256" key="4">
    <source>
        <dbReference type="ARBA" id="ARBA00022737"/>
    </source>
</evidence>
<dbReference type="InterPro" id="IPR000089">
    <property type="entry name" value="Biotin_lipoyl"/>
</dbReference>
<feature type="compositionally biased region" description="Low complexity" evidence="10">
    <location>
        <begin position="91"/>
        <end position="101"/>
    </location>
</feature>
<dbReference type="PANTHER" id="PTHR43178">
    <property type="entry name" value="DIHYDROLIPOAMIDE ACETYLTRANSFERASE COMPONENT OF PYRUVATE DEHYDROGENASE COMPLEX"/>
    <property type="match status" value="1"/>
</dbReference>
<accession>A0A365PPQ1</accession>
<dbReference type="Pfam" id="PF00364">
    <property type="entry name" value="Biotin_lipoyl"/>
    <property type="match status" value="3"/>
</dbReference>
<evidence type="ECO:0000313" key="13">
    <source>
        <dbReference type="EMBL" id="RBA52959.1"/>
    </source>
</evidence>
<proteinExistence type="inferred from homology"/>
<dbReference type="PROSITE" id="PS50968">
    <property type="entry name" value="BIOTINYL_LIPOYL"/>
    <property type="match status" value="3"/>
</dbReference>
<feature type="domain" description="Lipoyl-binding" evidence="11">
    <location>
        <begin position="124"/>
        <end position="198"/>
    </location>
</feature>
<dbReference type="PROSITE" id="PS51826">
    <property type="entry name" value="PSBD"/>
    <property type="match status" value="1"/>
</dbReference>
<dbReference type="FunFam" id="2.40.50.100:FF:000009">
    <property type="entry name" value="Acetyltransferase component of pyruvate dehydrogenase complex"/>
    <property type="match status" value="3"/>
</dbReference>
<dbReference type="NCBIfam" id="NF008814">
    <property type="entry name" value="PRK11854.1"/>
    <property type="match status" value="1"/>
</dbReference>
<feature type="region of interest" description="Disordered" evidence="10">
    <location>
        <begin position="206"/>
        <end position="244"/>
    </location>
</feature>
<dbReference type="EMBL" id="QNTV01000022">
    <property type="protein sequence ID" value="RBA52959.1"/>
    <property type="molecule type" value="Genomic_DNA"/>
</dbReference>
<dbReference type="InterPro" id="IPR006256">
    <property type="entry name" value="AcTrfase_Pyrv_DH_cplx"/>
</dbReference>
<evidence type="ECO:0000256" key="2">
    <source>
        <dbReference type="ARBA" id="ARBA00011484"/>
    </source>
</evidence>
<evidence type="ECO:0000256" key="6">
    <source>
        <dbReference type="ARBA" id="ARBA00023315"/>
    </source>
</evidence>
<feature type="compositionally biased region" description="Acidic residues" evidence="10">
    <location>
        <begin position="70"/>
        <end position="90"/>
    </location>
</feature>
<dbReference type="GO" id="GO:0004742">
    <property type="term" value="F:dihydrolipoyllysine-residue acetyltransferase activity"/>
    <property type="evidence" value="ECO:0007669"/>
    <property type="project" value="UniProtKB-UniRule"/>
</dbReference>
<dbReference type="GO" id="GO:0031405">
    <property type="term" value="F:lipoic acid binding"/>
    <property type="evidence" value="ECO:0007669"/>
    <property type="project" value="TreeGrafter"/>
</dbReference>
<dbReference type="InterPro" id="IPR011053">
    <property type="entry name" value="Single_hybrid_motif"/>
</dbReference>
<dbReference type="InterPro" id="IPR023213">
    <property type="entry name" value="CAT-like_dom_sf"/>
</dbReference>
<feature type="region of interest" description="Disordered" evidence="10">
    <location>
        <begin position="320"/>
        <end position="369"/>
    </location>
</feature>
<gene>
    <name evidence="13" type="ORF">DQ403_20040</name>
</gene>
<dbReference type="NCBIfam" id="TIGR01348">
    <property type="entry name" value="PDHac_trf_long"/>
    <property type="match status" value="1"/>
</dbReference>
<dbReference type="GO" id="GO:0045254">
    <property type="term" value="C:pyruvate dehydrogenase complex"/>
    <property type="evidence" value="ECO:0007669"/>
    <property type="project" value="UniProtKB-UniRule"/>
</dbReference>
<dbReference type="SUPFAM" id="SSF52777">
    <property type="entry name" value="CoA-dependent acyltransferases"/>
    <property type="match status" value="1"/>
</dbReference>
<dbReference type="Gene3D" id="4.10.320.10">
    <property type="entry name" value="E3-binding domain"/>
    <property type="match status" value="1"/>
</dbReference>
<evidence type="ECO:0000256" key="9">
    <source>
        <dbReference type="RuleBase" id="RU361137"/>
    </source>
</evidence>
<feature type="domain" description="Lipoyl-binding" evidence="11">
    <location>
        <begin position="239"/>
        <end position="313"/>
    </location>
</feature>
<dbReference type="EC" id="2.3.1.12" evidence="9"/>
<evidence type="ECO:0000256" key="8">
    <source>
        <dbReference type="ARBA" id="ARBA00048370"/>
    </source>
</evidence>
<dbReference type="Gene3D" id="2.40.50.100">
    <property type="match status" value="3"/>
</dbReference>
<dbReference type="InterPro" id="IPR003016">
    <property type="entry name" value="2-oxoA_DH_lipoyl-BS"/>
</dbReference>
<comment type="function">
    <text evidence="7">The pyruvate dehydrogenase complex catalyzes the overall conversion of pyruvate to acetyl-CoA and CO(2). It contains multiple copies of three enzymatic components: pyruvate dehydrogenase (E1), dihydrolipoamide acetyltransferase (E2) and lipoamide dehydrogenase (E3).</text>
</comment>
<dbReference type="AlphaFoldDB" id="A0A365PPQ1"/>
<organism evidence="13 14">
    <name type="scientific">Stutzerimonas zhaodongensis</name>
    <dbReference type="NCBI Taxonomy" id="1176257"/>
    <lineage>
        <taxon>Bacteria</taxon>
        <taxon>Pseudomonadati</taxon>
        <taxon>Pseudomonadota</taxon>
        <taxon>Gammaproteobacteria</taxon>
        <taxon>Pseudomonadales</taxon>
        <taxon>Pseudomonadaceae</taxon>
        <taxon>Stutzerimonas</taxon>
    </lineage>
</organism>